<dbReference type="Gene3D" id="3.40.50.1580">
    <property type="entry name" value="Nucleoside phosphorylase domain"/>
    <property type="match status" value="1"/>
</dbReference>
<feature type="repeat" description="ANK" evidence="2">
    <location>
        <begin position="923"/>
        <end position="945"/>
    </location>
</feature>
<accession>A0A9P9WEB4</accession>
<feature type="repeat" description="ANK" evidence="2">
    <location>
        <begin position="1046"/>
        <end position="1068"/>
    </location>
</feature>
<dbReference type="Proteomes" id="UP000829685">
    <property type="component" value="Unassembled WGS sequence"/>
</dbReference>
<feature type="region of interest" description="Disordered" evidence="3">
    <location>
        <begin position="201"/>
        <end position="226"/>
    </location>
</feature>
<feature type="repeat" description="ANK" evidence="2">
    <location>
        <begin position="1116"/>
        <end position="1138"/>
    </location>
</feature>
<feature type="repeat" description="ANK" evidence="2">
    <location>
        <begin position="1185"/>
        <end position="1207"/>
    </location>
</feature>
<dbReference type="PANTHER" id="PTHR46082:SF11">
    <property type="entry name" value="AAA+ ATPASE DOMAIN-CONTAINING PROTEIN-RELATED"/>
    <property type="match status" value="1"/>
</dbReference>
<evidence type="ECO:0000256" key="2">
    <source>
        <dbReference type="PROSITE-ProRule" id="PRU00023"/>
    </source>
</evidence>
<keyword evidence="1" id="KW-0677">Repeat</keyword>
<dbReference type="InterPro" id="IPR036770">
    <property type="entry name" value="Ankyrin_rpt-contain_sf"/>
</dbReference>
<evidence type="ECO:0000313" key="7">
    <source>
        <dbReference type="EMBL" id="KAI1859367.1"/>
    </source>
</evidence>
<evidence type="ECO:0000256" key="1">
    <source>
        <dbReference type="ARBA" id="ARBA00022737"/>
    </source>
</evidence>
<dbReference type="EMBL" id="JAFIMR010000034">
    <property type="protein sequence ID" value="KAI1859367.1"/>
    <property type="molecule type" value="Genomic_DNA"/>
</dbReference>
<dbReference type="InterPro" id="IPR053137">
    <property type="entry name" value="NLR-like"/>
</dbReference>
<evidence type="ECO:0000259" key="4">
    <source>
        <dbReference type="Pfam" id="PF01048"/>
    </source>
</evidence>
<dbReference type="InterPro" id="IPR035994">
    <property type="entry name" value="Nucleoside_phosphorylase_sf"/>
</dbReference>
<dbReference type="GO" id="GO:0009116">
    <property type="term" value="P:nucleoside metabolic process"/>
    <property type="evidence" value="ECO:0007669"/>
    <property type="project" value="InterPro"/>
</dbReference>
<dbReference type="InterPro" id="IPR054471">
    <property type="entry name" value="GPIID_WHD"/>
</dbReference>
<keyword evidence="8" id="KW-1185">Reference proteome</keyword>
<dbReference type="GO" id="GO:0003824">
    <property type="term" value="F:catalytic activity"/>
    <property type="evidence" value="ECO:0007669"/>
    <property type="project" value="InterPro"/>
</dbReference>
<feature type="domain" description="Nephrocystin 3-like N-terminal" evidence="6">
    <location>
        <begin position="367"/>
        <end position="532"/>
    </location>
</feature>
<protein>
    <recommendedName>
        <fullName evidence="9">Nucleoside phosphorylase domain-containing protein</fullName>
    </recommendedName>
</protein>
<dbReference type="Pfam" id="PF24883">
    <property type="entry name" value="NPHP3_N"/>
    <property type="match status" value="1"/>
</dbReference>
<feature type="repeat" description="ANK" evidence="2">
    <location>
        <begin position="854"/>
        <end position="876"/>
    </location>
</feature>
<evidence type="ECO:0000259" key="6">
    <source>
        <dbReference type="Pfam" id="PF24883"/>
    </source>
</evidence>
<evidence type="ECO:0000313" key="8">
    <source>
        <dbReference type="Proteomes" id="UP000829685"/>
    </source>
</evidence>
<feature type="repeat" description="ANK" evidence="2">
    <location>
        <begin position="1012"/>
        <end position="1034"/>
    </location>
</feature>
<feature type="repeat" description="ANK" evidence="2">
    <location>
        <begin position="1081"/>
        <end position="1103"/>
    </location>
</feature>
<feature type="compositionally biased region" description="Acidic residues" evidence="3">
    <location>
        <begin position="206"/>
        <end position="221"/>
    </location>
</feature>
<name>A0A9P9WEB4_9PEZI</name>
<dbReference type="PROSITE" id="PS50297">
    <property type="entry name" value="ANK_REP_REGION"/>
    <property type="match status" value="9"/>
</dbReference>
<organism evidence="7 8">
    <name type="scientific">Neoarthrinium moseri</name>
    <dbReference type="NCBI Taxonomy" id="1658444"/>
    <lineage>
        <taxon>Eukaryota</taxon>
        <taxon>Fungi</taxon>
        <taxon>Dikarya</taxon>
        <taxon>Ascomycota</taxon>
        <taxon>Pezizomycotina</taxon>
        <taxon>Sordariomycetes</taxon>
        <taxon>Xylariomycetidae</taxon>
        <taxon>Amphisphaeriales</taxon>
        <taxon>Apiosporaceae</taxon>
        <taxon>Neoarthrinium</taxon>
    </lineage>
</organism>
<dbReference type="InterPro" id="IPR056884">
    <property type="entry name" value="NPHP3-like_N"/>
</dbReference>
<dbReference type="Gene3D" id="3.40.50.300">
    <property type="entry name" value="P-loop containing nucleotide triphosphate hydrolases"/>
    <property type="match status" value="1"/>
</dbReference>
<dbReference type="InterPro" id="IPR027417">
    <property type="entry name" value="P-loop_NTPase"/>
</dbReference>
<feature type="repeat" description="ANK" evidence="2">
    <location>
        <begin position="889"/>
        <end position="911"/>
    </location>
</feature>
<keyword evidence="2" id="KW-0040">ANK repeat</keyword>
<proteinExistence type="predicted"/>
<gene>
    <name evidence="7" type="ORF">JX265_010370</name>
</gene>
<evidence type="ECO:0008006" key="9">
    <source>
        <dbReference type="Google" id="ProtNLM"/>
    </source>
</evidence>
<dbReference type="Pfam" id="PF22939">
    <property type="entry name" value="WHD_GPIID"/>
    <property type="match status" value="1"/>
</dbReference>
<evidence type="ECO:0000259" key="5">
    <source>
        <dbReference type="Pfam" id="PF22939"/>
    </source>
</evidence>
<dbReference type="Gene3D" id="1.25.40.20">
    <property type="entry name" value="Ankyrin repeat-containing domain"/>
    <property type="match status" value="5"/>
</dbReference>
<dbReference type="Pfam" id="PF13637">
    <property type="entry name" value="Ank_4"/>
    <property type="match status" value="2"/>
</dbReference>
<dbReference type="AlphaFoldDB" id="A0A9P9WEB4"/>
<feature type="domain" description="Nucleoside phosphorylase" evidence="4">
    <location>
        <begin position="221"/>
        <end position="324"/>
    </location>
</feature>
<feature type="repeat" description="ANK" evidence="2">
    <location>
        <begin position="1151"/>
        <end position="1173"/>
    </location>
</feature>
<dbReference type="SMART" id="SM00248">
    <property type="entry name" value="ANK"/>
    <property type="match status" value="10"/>
</dbReference>
<dbReference type="PANTHER" id="PTHR46082">
    <property type="entry name" value="ATP/GTP-BINDING PROTEIN-RELATED"/>
    <property type="match status" value="1"/>
</dbReference>
<reference evidence="7" key="1">
    <citation type="submission" date="2021-03" db="EMBL/GenBank/DDBJ databases">
        <title>Revisited historic fungal species revealed as producer of novel bioactive compounds through whole genome sequencing and comparative genomics.</title>
        <authorList>
            <person name="Vignolle G.A."/>
            <person name="Hochenegger N."/>
            <person name="Mach R.L."/>
            <person name="Mach-Aigner A.R."/>
            <person name="Javad Rahimi M."/>
            <person name="Salim K.A."/>
            <person name="Chan C.M."/>
            <person name="Lim L.B.L."/>
            <person name="Cai F."/>
            <person name="Druzhinina I.S."/>
            <person name="U'Ren J.M."/>
            <person name="Derntl C."/>
        </authorList>
    </citation>
    <scope>NUCLEOTIDE SEQUENCE</scope>
    <source>
        <strain evidence="7">TUCIM 5799</strain>
    </source>
</reference>
<sequence length="1224" mass="137398">MTEVRTHNKYTIGWVCALSVERTAATAMLDERHMDLPRRPNDLNTYTLGSIGGHNIVIACLPEGTIGTTSAATVVKDMVYTFPAIRVGLMVGIGGGVPPTARLGDVVVSVPDAQYPGVVQWDMGKAEQGGKFRRTGALNKPPTLLLTAVTKLKTDHKLEGSKIAQYLDDIQTRYPHSTAKFLRSDSLQDVLFKASYEHVDKQDRDAAEDEEGKDWEEQESDNEAKDACKHCDKAQIVKRKPQDMRVHYGLIASGNQVIKDAQLRDRLSKGLGKVLCVEMEAAGLMDNFPCIVIRGICDYADSHKNKAWQEHAAAVAAAFAKELLGYVEPQETRLVMERAEDLKVLNWLTLIDYGPQHSDYLQRRQPGTGQWLLDCETYKRWVADPGQTLFCPGIPGAGKTILTSIVVDNLEDRFVTDPTIIVAYIYCKFNRKEEQKLEDLMSSLLKQLAGNSPSLPPVLKELYERHALKRTKPTLEEISTALRTVVATFARVFIIVDALDECQVADNCRTRFVHQLLRLQTQQGISVFATTRRMPDIEKELSNSSIIEIRASEEDIGRYLKSAIACLPRFIADRSDLQDEITQTISRVVDGMFLLAQLYFNTLLDKDNPKNLRKALQDLTTGSRSSEAAYNSAYDDTMLRIEGQLKGQAARAKEVMMWITCAKRPLTKTELQHALAVEIGEAKLDEDNMTHVQDLVSVCAGLVTIDEESNVVRLVHYTAQEYFENTQGRWFPSAHLTLTATCTTYLSFEAFAGGRCQNDEELEKRLEQHRLYQYAARHWGDHARVARSCEQIVGFLQKTAHINASAQSYFADRGWHLGGPPNYIEATHLAAIFGLEDALFAVWNLENRDARDSNGRTPLSWAAENGHTKVVKLLLETKEVEVNSKDTEYGRTPLSWAAKNGHYEVVELLLETEQVEVDSKDNYGQTPLSWATENGHYEMVKLLLETKEVEVNSKDTEYGQTPLSWVAGNGYIKVVKLLLETKEVEAAKNGHYEVVELLLETEQVEVDSKNNYNQTPLSWAAENGHTKVVKLLLETKEVEVNSKDNYGQTPLSWAAENGHYEVVKLLLETKEVEVDSKDTEYGRTPLSWVAGNGHAEVVKLLLETKEVEVDSKDTEYSQTPLLWAAENGHAEVVKLLLETKEVEVDSKDTKYSRTPLLWAAKNGHTEVVKLLLETEQVEIDSKDIYNRTPLSWAAENGHAEVVRLLLETEQVEVDSKDNDGRTPI</sequence>
<dbReference type="InterPro" id="IPR000845">
    <property type="entry name" value="Nucleoside_phosphorylase_d"/>
</dbReference>
<dbReference type="SUPFAM" id="SSF52540">
    <property type="entry name" value="P-loop containing nucleoside triphosphate hydrolases"/>
    <property type="match status" value="1"/>
</dbReference>
<evidence type="ECO:0000256" key="3">
    <source>
        <dbReference type="SAM" id="MobiDB-lite"/>
    </source>
</evidence>
<dbReference type="SUPFAM" id="SSF48403">
    <property type="entry name" value="Ankyrin repeat"/>
    <property type="match status" value="1"/>
</dbReference>
<dbReference type="SUPFAM" id="SSF53167">
    <property type="entry name" value="Purine and uridine phosphorylases"/>
    <property type="match status" value="1"/>
</dbReference>
<comment type="caution">
    <text evidence="7">The sequence shown here is derived from an EMBL/GenBank/DDBJ whole genome shotgun (WGS) entry which is preliminary data.</text>
</comment>
<dbReference type="Pfam" id="PF01048">
    <property type="entry name" value="PNP_UDP_1"/>
    <property type="match status" value="1"/>
</dbReference>
<dbReference type="InterPro" id="IPR002110">
    <property type="entry name" value="Ankyrin_rpt"/>
</dbReference>
<feature type="domain" description="GPI inositol-deacylase winged helix" evidence="5">
    <location>
        <begin position="649"/>
        <end position="725"/>
    </location>
</feature>
<dbReference type="PROSITE" id="PS50088">
    <property type="entry name" value="ANK_REPEAT"/>
    <property type="match status" value="9"/>
</dbReference>
<dbReference type="Pfam" id="PF12796">
    <property type="entry name" value="Ank_2"/>
    <property type="match status" value="3"/>
</dbReference>